<keyword evidence="2" id="KW-1185">Reference proteome</keyword>
<reference evidence="1 2" key="1">
    <citation type="journal article" date="2019" name="Int. J. Syst. Evol. Microbiol.">
        <title>The Global Catalogue of Microorganisms (GCM) 10K type strain sequencing project: providing services to taxonomists for standard genome sequencing and annotation.</title>
        <authorList>
            <consortium name="The Broad Institute Genomics Platform"/>
            <consortium name="The Broad Institute Genome Sequencing Center for Infectious Disease"/>
            <person name="Wu L."/>
            <person name="Ma J."/>
        </authorList>
    </citation>
    <scope>NUCLEOTIDE SEQUENCE [LARGE SCALE GENOMIC DNA]</scope>
    <source>
        <strain evidence="1 2">JCM 14735</strain>
    </source>
</reference>
<accession>A0ABN2KMB0</accession>
<comment type="caution">
    <text evidence="1">The sequence shown here is derived from an EMBL/GenBank/DDBJ whole genome shotgun (WGS) entry which is preliminary data.</text>
</comment>
<dbReference type="Proteomes" id="UP001501204">
    <property type="component" value="Unassembled WGS sequence"/>
</dbReference>
<protein>
    <submittedName>
        <fullName evidence="1">Uncharacterized protein</fullName>
    </submittedName>
</protein>
<proteinExistence type="predicted"/>
<evidence type="ECO:0000313" key="2">
    <source>
        <dbReference type="Proteomes" id="UP001501204"/>
    </source>
</evidence>
<sequence>MYSVLFRASAGMEAMARFTAGSMRKVTETLAPPAKAAETGAYP</sequence>
<gene>
    <name evidence="1" type="ORF">GCM10009767_19070</name>
</gene>
<organism evidence="1 2">
    <name type="scientific">Kocuria aegyptia</name>
    <dbReference type="NCBI Taxonomy" id="330943"/>
    <lineage>
        <taxon>Bacteria</taxon>
        <taxon>Bacillati</taxon>
        <taxon>Actinomycetota</taxon>
        <taxon>Actinomycetes</taxon>
        <taxon>Micrococcales</taxon>
        <taxon>Micrococcaceae</taxon>
        <taxon>Kocuria</taxon>
    </lineage>
</organism>
<evidence type="ECO:0000313" key="1">
    <source>
        <dbReference type="EMBL" id="GAA1760112.1"/>
    </source>
</evidence>
<name>A0ABN2KMB0_9MICC</name>
<dbReference type="EMBL" id="BAAAOA010000019">
    <property type="protein sequence ID" value="GAA1760112.1"/>
    <property type="molecule type" value="Genomic_DNA"/>
</dbReference>